<proteinExistence type="inferred from homology"/>
<dbReference type="RefSeq" id="WP_343353903.1">
    <property type="nucleotide sequence ID" value="NZ_CP145316.1"/>
</dbReference>
<feature type="binding site" evidence="5">
    <location>
        <position position="78"/>
    </location>
    <ligand>
        <name>substrate</name>
    </ligand>
</feature>
<evidence type="ECO:0000259" key="6">
    <source>
        <dbReference type="Pfam" id="PF00692"/>
    </source>
</evidence>
<dbReference type="Gene3D" id="2.70.40.10">
    <property type="match status" value="1"/>
</dbReference>
<sequence>MKRTRLKIKKLHFNAIIPSYQTPQSAGFDLHALESCVLKAGERILVGTGLAFEVDSGFEIQVRPRSGLALKNGISVLNTPGTIDSDYRGEIKVILINHSREDFHIKEGDRIAQAVINEVIYADFEEAEELSESVRGEGSFGSSGVAKDK</sequence>
<dbReference type="SUPFAM" id="SSF51283">
    <property type="entry name" value="dUTPase-like"/>
    <property type="match status" value="1"/>
</dbReference>
<dbReference type="NCBIfam" id="TIGR00576">
    <property type="entry name" value="dut"/>
    <property type="match status" value="1"/>
</dbReference>
<dbReference type="InterPro" id="IPR029054">
    <property type="entry name" value="dUTPase-like"/>
</dbReference>
<dbReference type="GO" id="GO:0004170">
    <property type="term" value="F:dUTP diphosphatase activity"/>
    <property type="evidence" value="ECO:0007669"/>
    <property type="project" value="UniProtKB-EC"/>
</dbReference>
<keyword evidence="5" id="KW-0479">Metal-binding</keyword>
<protein>
    <recommendedName>
        <fullName evidence="5">Deoxyuridine 5'-triphosphate nucleotidohydrolase</fullName>
        <shortName evidence="5">dUTPase</shortName>
        <ecNumber evidence="5">3.6.1.23</ecNumber>
    </recommendedName>
    <alternativeName>
        <fullName evidence="5">dUTP pyrophosphatase</fullName>
    </alternativeName>
</protein>
<dbReference type="InterPro" id="IPR033704">
    <property type="entry name" value="dUTPase_trimeric"/>
</dbReference>
<dbReference type="PANTHER" id="PTHR11241">
    <property type="entry name" value="DEOXYURIDINE 5'-TRIPHOSPHATE NUCLEOTIDOHYDROLASE"/>
    <property type="match status" value="1"/>
</dbReference>
<organism evidence="7 8">
    <name type="scientific">Helicobacter mastomyrinus</name>
    <dbReference type="NCBI Taxonomy" id="287948"/>
    <lineage>
        <taxon>Bacteria</taxon>
        <taxon>Pseudomonadati</taxon>
        <taxon>Campylobacterota</taxon>
        <taxon>Epsilonproteobacteria</taxon>
        <taxon>Campylobacterales</taxon>
        <taxon>Helicobacteraceae</taxon>
        <taxon>Helicobacter</taxon>
    </lineage>
</organism>
<keyword evidence="5" id="KW-0460">Magnesium</keyword>
<dbReference type="Pfam" id="PF00692">
    <property type="entry name" value="dUTPase"/>
    <property type="match status" value="1"/>
</dbReference>
<comment type="catalytic activity">
    <reaction evidence="4 5">
        <text>dUTP + H2O = dUMP + diphosphate + H(+)</text>
        <dbReference type="Rhea" id="RHEA:10248"/>
        <dbReference type="ChEBI" id="CHEBI:15377"/>
        <dbReference type="ChEBI" id="CHEBI:15378"/>
        <dbReference type="ChEBI" id="CHEBI:33019"/>
        <dbReference type="ChEBI" id="CHEBI:61555"/>
        <dbReference type="ChEBI" id="CHEBI:246422"/>
        <dbReference type="EC" id="3.6.1.23"/>
    </reaction>
</comment>
<evidence type="ECO:0000256" key="3">
    <source>
        <dbReference type="ARBA" id="ARBA00023080"/>
    </source>
</evidence>
<dbReference type="CDD" id="cd07557">
    <property type="entry name" value="trimeric_dUTPase"/>
    <property type="match status" value="1"/>
</dbReference>
<accession>A0ABZ3F964</accession>
<feature type="domain" description="dUTPase-like" evidence="6">
    <location>
        <begin position="15"/>
        <end position="144"/>
    </location>
</feature>
<evidence type="ECO:0000256" key="1">
    <source>
        <dbReference type="ARBA" id="ARBA00006581"/>
    </source>
</evidence>
<reference evidence="7 8" key="1">
    <citation type="submission" date="2024-02" db="EMBL/GenBank/DDBJ databases">
        <title>Genome and pathogenicity analysis of Helicobacter mastomyrinus isolated from mice.</title>
        <authorList>
            <person name="Zhu L."/>
        </authorList>
    </citation>
    <scope>NUCLEOTIDE SEQUENCE [LARGE SCALE GENOMIC DNA]</scope>
    <source>
        <strain evidence="7 8">Hm-17</strain>
    </source>
</reference>
<keyword evidence="2 5" id="KW-0378">Hydrolase</keyword>
<dbReference type="EMBL" id="CP145316">
    <property type="protein sequence ID" value="XAM18589.1"/>
    <property type="molecule type" value="Genomic_DNA"/>
</dbReference>
<evidence type="ECO:0000256" key="2">
    <source>
        <dbReference type="ARBA" id="ARBA00022801"/>
    </source>
</evidence>
<evidence type="ECO:0000256" key="4">
    <source>
        <dbReference type="ARBA" id="ARBA00047686"/>
    </source>
</evidence>
<dbReference type="InterPro" id="IPR036157">
    <property type="entry name" value="dUTPase-like_sf"/>
</dbReference>
<feature type="binding site" evidence="5">
    <location>
        <begin position="65"/>
        <end position="67"/>
    </location>
    <ligand>
        <name>substrate</name>
    </ligand>
</feature>
<comment type="pathway">
    <text evidence="5">Pyrimidine metabolism; dUMP biosynthesis; dUMP from dCTP (dUTP route): step 2/2.</text>
</comment>
<dbReference type="HAMAP" id="MF_00116">
    <property type="entry name" value="dUTPase_bact"/>
    <property type="match status" value="1"/>
</dbReference>
<comment type="similarity">
    <text evidence="1 5">Belongs to the dUTPase family.</text>
</comment>
<comment type="caution">
    <text evidence="5">Lacks conserved residue(s) required for the propagation of feature annotation.</text>
</comment>
<dbReference type="InterPro" id="IPR008181">
    <property type="entry name" value="dUTPase"/>
</dbReference>
<dbReference type="EC" id="3.6.1.23" evidence="5"/>
<evidence type="ECO:0000313" key="8">
    <source>
        <dbReference type="Proteomes" id="UP001434737"/>
    </source>
</evidence>
<feature type="binding site" evidence="5">
    <location>
        <begin position="82"/>
        <end position="84"/>
    </location>
    <ligand>
        <name>substrate</name>
    </ligand>
</feature>
<comment type="cofactor">
    <cofactor evidence="5">
        <name>Mg(2+)</name>
        <dbReference type="ChEBI" id="CHEBI:18420"/>
    </cofactor>
</comment>
<gene>
    <name evidence="5 7" type="primary">dut</name>
    <name evidence="7" type="ORF">V3I05_02600</name>
</gene>
<keyword evidence="8" id="KW-1185">Reference proteome</keyword>
<dbReference type="NCBIfam" id="NF001862">
    <property type="entry name" value="PRK00601.1"/>
    <property type="match status" value="1"/>
</dbReference>
<comment type="function">
    <text evidence="5">This enzyme is involved in nucleotide metabolism: it produces dUMP, the immediate precursor of thymidine nucleotides and it decreases the intracellular concentration of dUTP so that uracil cannot be incorporated into DNA.</text>
</comment>
<keyword evidence="3 5" id="KW-0546">Nucleotide metabolism</keyword>
<dbReference type="Proteomes" id="UP001434737">
    <property type="component" value="Chromosome"/>
</dbReference>
<evidence type="ECO:0000256" key="5">
    <source>
        <dbReference type="HAMAP-Rule" id="MF_00116"/>
    </source>
</evidence>
<evidence type="ECO:0000313" key="7">
    <source>
        <dbReference type="EMBL" id="XAM18589.1"/>
    </source>
</evidence>
<dbReference type="PANTHER" id="PTHR11241:SF0">
    <property type="entry name" value="DEOXYURIDINE 5'-TRIPHOSPHATE NUCLEOTIDOHYDROLASE"/>
    <property type="match status" value="1"/>
</dbReference>
<name>A0ABZ3F964_9HELI</name>